<dbReference type="Proteomes" id="UP000095255">
    <property type="component" value="Unassembled WGS sequence"/>
</dbReference>
<reference evidence="1 2" key="1">
    <citation type="submission" date="2016-09" db="EMBL/GenBank/DDBJ databases">
        <title>Desulfuribacillus arsenicus sp. nov., an obligately anaerobic, dissimilatory arsenic- and antimonate-reducing bacterium isolated from anoxic sediments.</title>
        <authorList>
            <person name="Abin C.A."/>
            <person name="Hollibaugh J.T."/>
        </authorList>
    </citation>
    <scope>NUCLEOTIDE SEQUENCE [LARGE SCALE GENOMIC DNA]</scope>
    <source>
        <strain evidence="1 2">MLFW-2</strain>
    </source>
</reference>
<comment type="caution">
    <text evidence="1">The sequence shown here is derived from an EMBL/GenBank/DDBJ whole genome shotgun (WGS) entry which is preliminary data.</text>
</comment>
<name>A0A1E5L7H1_9FIRM</name>
<dbReference type="EMBL" id="MJAT01000007">
    <property type="protein sequence ID" value="OEH86081.1"/>
    <property type="molecule type" value="Genomic_DNA"/>
</dbReference>
<accession>A0A1E5L7H1</accession>
<dbReference type="STRING" id="1390249.BHU72_14225"/>
<protein>
    <submittedName>
        <fullName evidence="1">Uncharacterized protein</fullName>
    </submittedName>
</protein>
<sequence>MKITIEMSEGAYEIAKKVFSGVYSRVEGKILIAQRTGMNEGSAQDFITIFLAMMDGKVYKRAFNNATNKYLLESIRRDYGNEVWLKALSAAEKHINYYSTLGKGNLTGYQQIVDEMKNQLRAYG</sequence>
<proteinExistence type="predicted"/>
<organism evidence="1 2">
    <name type="scientific">Desulfuribacillus stibiiarsenatis</name>
    <dbReference type="NCBI Taxonomy" id="1390249"/>
    <lineage>
        <taxon>Bacteria</taxon>
        <taxon>Bacillati</taxon>
        <taxon>Bacillota</taxon>
        <taxon>Desulfuribacillia</taxon>
        <taxon>Desulfuribacillales</taxon>
        <taxon>Desulfuribacillaceae</taxon>
        <taxon>Desulfuribacillus</taxon>
    </lineage>
</organism>
<keyword evidence="2" id="KW-1185">Reference proteome</keyword>
<evidence type="ECO:0000313" key="1">
    <source>
        <dbReference type="EMBL" id="OEH86081.1"/>
    </source>
</evidence>
<evidence type="ECO:0000313" key="2">
    <source>
        <dbReference type="Proteomes" id="UP000095255"/>
    </source>
</evidence>
<dbReference type="OrthoDB" id="2427465at2"/>
<dbReference type="RefSeq" id="WP_069701508.1">
    <property type="nucleotide sequence ID" value="NZ_MJAT01000007.1"/>
</dbReference>
<dbReference type="AlphaFoldDB" id="A0A1E5L7H1"/>
<gene>
    <name evidence="1" type="ORF">BHU72_14225</name>
</gene>